<sequence>MSHSETFTRGHLVINECAKNGSYIEITNKGNTVSR</sequence>
<name>A0A430PXJ1_SCHBO</name>
<evidence type="ECO:0000313" key="2">
    <source>
        <dbReference type="EMBL" id="RTG80181.1"/>
    </source>
</evidence>
<dbReference type="EMBL" id="QMKO01004425">
    <property type="protein sequence ID" value="RTG80180.1"/>
    <property type="molecule type" value="Genomic_DNA"/>
</dbReference>
<dbReference type="AlphaFoldDB" id="A0A430PXJ1"/>
<reference evidence="2 3" key="1">
    <citation type="journal article" date="2019" name="PLoS Pathog.">
        <title>Genome sequence of the bovine parasite Schistosoma bovis Tanzania.</title>
        <authorList>
            <person name="Oey H."/>
            <person name="Zakrzewski M."/>
            <person name="Gobert G."/>
            <person name="Gravermann K."/>
            <person name="Stoye J."/>
            <person name="Jones M."/>
            <person name="Mcmanus D."/>
            <person name="Krause L."/>
        </authorList>
    </citation>
    <scope>NUCLEOTIDE SEQUENCE [LARGE SCALE GENOMIC DNA]</scope>
    <source>
        <strain evidence="2 3">TAN1997</strain>
    </source>
</reference>
<gene>
    <name evidence="1" type="ORF">DC041_0011424</name>
    <name evidence="2" type="ORF">DC041_0011425</name>
</gene>
<protein>
    <submittedName>
        <fullName evidence="2">Uncharacterized protein</fullName>
    </submittedName>
</protein>
<accession>A0A430PXJ1</accession>
<evidence type="ECO:0000313" key="3">
    <source>
        <dbReference type="Proteomes" id="UP000290809"/>
    </source>
</evidence>
<dbReference type="EMBL" id="QMKO01004425">
    <property type="protein sequence ID" value="RTG80181.1"/>
    <property type="molecule type" value="Genomic_DNA"/>
</dbReference>
<dbReference type="InterPro" id="IPR036415">
    <property type="entry name" value="Lamin_tail_dom_sf"/>
</dbReference>
<proteinExistence type="predicted"/>
<evidence type="ECO:0000313" key="1">
    <source>
        <dbReference type="EMBL" id="RTG80180.1"/>
    </source>
</evidence>
<dbReference type="Proteomes" id="UP000290809">
    <property type="component" value="Unassembled WGS sequence"/>
</dbReference>
<organism evidence="2 3">
    <name type="scientific">Schistosoma bovis</name>
    <name type="common">Blood fluke</name>
    <dbReference type="NCBI Taxonomy" id="6184"/>
    <lineage>
        <taxon>Eukaryota</taxon>
        <taxon>Metazoa</taxon>
        <taxon>Spiralia</taxon>
        <taxon>Lophotrochozoa</taxon>
        <taxon>Platyhelminthes</taxon>
        <taxon>Trematoda</taxon>
        <taxon>Digenea</taxon>
        <taxon>Strigeidida</taxon>
        <taxon>Schistosomatoidea</taxon>
        <taxon>Schistosomatidae</taxon>
        <taxon>Schistosoma</taxon>
    </lineage>
</organism>
<dbReference type="SUPFAM" id="SSF74853">
    <property type="entry name" value="Lamin A/C globular tail domain"/>
    <property type="match status" value="1"/>
</dbReference>
<comment type="caution">
    <text evidence="2">The sequence shown here is derived from an EMBL/GenBank/DDBJ whole genome shotgun (WGS) entry which is preliminary data.</text>
</comment>
<keyword evidence="3" id="KW-1185">Reference proteome</keyword>